<evidence type="ECO:0000256" key="1">
    <source>
        <dbReference type="ARBA" id="ARBA00004651"/>
    </source>
</evidence>
<dbReference type="InterPro" id="IPR011990">
    <property type="entry name" value="TPR-like_helical_dom_sf"/>
</dbReference>
<accession>A0A0K1P8K4</accession>
<dbReference type="Pfam" id="PF06271">
    <property type="entry name" value="RDD"/>
    <property type="match status" value="1"/>
</dbReference>
<keyword evidence="4 7" id="KW-1133">Transmembrane helix</keyword>
<protein>
    <submittedName>
        <fullName evidence="9">RDD domain containing protein</fullName>
    </submittedName>
</protein>
<keyword evidence="2" id="KW-1003">Cell membrane</keyword>
<feature type="region of interest" description="Disordered" evidence="6">
    <location>
        <begin position="140"/>
        <end position="161"/>
    </location>
</feature>
<keyword evidence="10" id="KW-1185">Reference proteome</keyword>
<feature type="region of interest" description="Disordered" evidence="6">
    <location>
        <begin position="382"/>
        <end position="420"/>
    </location>
</feature>
<feature type="compositionally biased region" description="Basic and acidic residues" evidence="6">
    <location>
        <begin position="440"/>
        <end position="450"/>
    </location>
</feature>
<dbReference type="InterPro" id="IPR010432">
    <property type="entry name" value="RDD"/>
</dbReference>
<evidence type="ECO:0000256" key="4">
    <source>
        <dbReference type="ARBA" id="ARBA00022989"/>
    </source>
</evidence>
<reference evidence="9 10" key="1">
    <citation type="submission" date="2015-08" db="EMBL/GenBank/DDBJ databases">
        <authorList>
            <person name="Babu N.S."/>
            <person name="Beckwith C.J."/>
            <person name="Beseler K.G."/>
            <person name="Brison A."/>
            <person name="Carone J.V."/>
            <person name="Caskin T.P."/>
            <person name="Diamond M."/>
            <person name="Durham M.E."/>
            <person name="Foxe J.M."/>
            <person name="Go M."/>
            <person name="Henderson B.A."/>
            <person name="Jones I.B."/>
            <person name="McGettigan J.A."/>
            <person name="Micheletti S.J."/>
            <person name="Nasrallah M.E."/>
            <person name="Ortiz D."/>
            <person name="Piller C.R."/>
            <person name="Privatt S.R."/>
            <person name="Schneider S.L."/>
            <person name="Sharp S."/>
            <person name="Smith T.C."/>
            <person name="Stanton J.D."/>
            <person name="Ullery H.E."/>
            <person name="Wilson R.J."/>
            <person name="Serrano M.G."/>
            <person name="Buck G."/>
            <person name="Lee V."/>
            <person name="Wang Y."/>
            <person name="Carvalho R."/>
            <person name="Voegtly L."/>
            <person name="Shi R."/>
            <person name="Duckworth R."/>
            <person name="Johnson A."/>
            <person name="Loviza R."/>
            <person name="Walstead R."/>
            <person name="Shah Z."/>
            <person name="Kiflezghi M."/>
            <person name="Wade K."/>
            <person name="Ball S.L."/>
            <person name="Bradley K.W."/>
            <person name="Asai D.J."/>
            <person name="Bowman C.A."/>
            <person name="Russell D.A."/>
            <person name="Pope W.H."/>
            <person name="Jacobs-Sera D."/>
            <person name="Hendrix R.W."/>
            <person name="Hatfull G.F."/>
        </authorList>
    </citation>
    <scope>NUCLEOTIDE SEQUENCE [LARGE SCALE GENOMIC DNA]</scope>
    <source>
        <strain evidence="9 10">DSM 27710</strain>
    </source>
</reference>
<keyword evidence="5 7" id="KW-0472">Membrane</keyword>
<evidence type="ECO:0000259" key="8">
    <source>
        <dbReference type="Pfam" id="PF06271"/>
    </source>
</evidence>
<proteinExistence type="predicted"/>
<dbReference type="PANTHER" id="PTHR36115:SF6">
    <property type="entry name" value="PROLINE-RICH ANTIGEN HOMOLOG"/>
    <property type="match status" value="1"/>
</dbReference>
<feature type="transmembrane region" description="Helical" evidence="7">
    <location>
        <begin position="514"/>
        <end position="532"/>
    </location>
</feature>
<dbReference type="GO" id="GO:0005886">
    <property type="term" value="C:plasma membrane"/>
    <property type="evidence" value="ECO:0007669"/>
    <property type="project" value="UniProtKB-SubCell"/>
</dbReference>
<dbReference type="SUPFAM" id="SSF48452">
    <property type="entry name" value="TPR-like"/>
    <property type="match status" value="1"/>
</dbReference>
<feature type="transmembrane region" description="Helical" evidence="7">
    <location>
        <begin position="559"/>
        <end position="582"/>
    </location>
</feature>
<dbReference type="InterPro" id="IPR051791">
    <property type="entry name" value="Pra-immunoreactive"/>
</dbReference>
<dbReference type="AlphaFoldDB" id="A0A0K1P8K4"/>
<organism evidence="9 10">
    <name type="scientific">Vulgatibacter incomptus</name>
    <dbReference type="NCBI Taxonomy" id="1391653"/>
    <lineage>
        <taxon>Bacteria</taxon>
        <taxon>Pseudomonadati</taxon>
        <taxon>Myxococcota</taxon>
        <taxon>Myxococcia</taxon>
        <taxon>Myxococcales</taxon>
        <taxon>Cystobacterineae</taxon>
        <taxon>Vulgatibacteraceae</taxon>
        <taxon>Vulgatibacter</taxon>
    </lineage>
</organism>
<name>A0A0K1P8K4_9BACT</name>
<keyword evidence="3 7" id="KW-0812">Transmembrane</keyword>
<evidence type="ECO:0000256" key="6">
    <source>
        <dbReference type="SAM" id="MobiDB-lite"/>
    </source>
</evidence>
<feature type="compositionally biased region" description="Acidic residues" evidence="6">
    <location>
        <begin position="147"/>
        <end position="157"/>
    </location>
</feature>
<dbReference type="EMBL" id="CP012332">
    <property type="protein sequence ID" value="AKU89736.1"/>
    <property type="molecule type" value="Genomic_DNA"/>
</dbReference>
<sequence length="601" mass="62603">MTAARAHRHCWAEPKAERTWGKGVPAHAKPKAEPEKGAVARNAVKKSGPLHPGPIPSDAQRFAMRCPGCGEVSSGSGRCGACGGIMPLPGEELVWESPLASEVAMDRRLSRDGGSSPFSDAASRELPIDRRLVPRAPRVSWDRGGELEDASGGEEETGSPLSEVEARLAAAIRSVSEGVQRRLTFSDALLARARTHISDGEVDLAFDMLGQCLLARPLDPAPVRELEDLAARHGKQGALAALYERLLAENPDHPSGEVLSRRIVALQEASLPGQGAADSEGSSTVLDGVKAETEFSLQGPGPASVVRPPLELDEVADSTEPPLGEVAARVSPSADIRRAPLGLRVEPLLGERPSRGPELDSILRAPLELGEPSVGSVEPLLGEIPSRGPESDRILRAPLDLGDGSVGSSEPLLGDVPSRGPGSDIVLRAALELDDGPVGSEERVQVERPLRRSVSSGESQRVPVSRRASAWLVDVAVLVAMTVAILAAGLSAVGSGEAGAAGASLHRASPSIPMVLGSLCAFVYLTLCWGLGGKTLGESVAGLRSIDTLSGGTPRIGRAALRAALAILGTLMFLVGPLWALVDRNGRTLHDMIAGTATVRG</sequence>
<dbReference type="STRING" id="1391653.AKJ08_0123"/>
<feature type="domain" description="RDD" evidence="8">
    <location>
        <begin position="463"/>
        <end position="595"/>
    </location>
</feature>
<dbReference type="KEGG" id="vin:AKJ08_0123"/>
<evidence type="ECO:0000256" key="7">
    <source>
        <dbReference type="SAM" id="Phobius"/>
    </source>
</evidence>
<dbReference type="PANTHER" id="PTHR36115">
    <property type="entry name" value="PROLINE-RICH ANTIGEN HOMOLOG-RELATED"/>
    <property type="match status" value="1"/>
</dbReference>
<gene>
    <name evidence="9" type="ORF">AKJ08_0123</name>
</gene>
<feature type="region of interest" description="Disordered" evidence="6">
    <location>
        <begin position="438"/>
        <end position="459"/>
    </location>
</feature>
<evidence type="ECO:0000256" key="3">
    <source>
        <dbReference type="ARBA" id="ARBA00022692"/>
    </source>
</evidence>
<evidence type="ECO:0000313" key="9">
    <source>
        <dbReference type="EMBL" id="AKU89736.1"/>
    </source>
</evidence>
<evidence type="ECO:0000256" key="2">
    <source>
        <dbReference type="ARBA" id="ARBA00022475"/>
    </source>
</evidence>
<dbReference type="Proteomes" id="UP000055590">
    <property type="component" value="Chromosome"/>
</dbReference>
<feature type="region of interest" description="Disordered" evidence="6">
    <location>
        <begin position="19"/>
        <end position="39"/>
    </location>
</feature>
<feature type="transmembrane region" description="Helical" evidence="7">
    <location>
        <begin position="470"/>
        <end position="493"/>
    </location>
</feature>
<evidence type="ECO:0000256" key="5">
    <source>
        <dbReference type="ARBA" id="ARBA00023136"/>
    </source>
</evidence>
<evidence type="ECO:0000313" key="10">
    <source>
        <dbReference type="Proteomes" id="UP000055590"/>
    </source>
</evidence>
<comment type="subcellular location">
    <subcellularLocation>
        <location evidence="1">Cell membrane</location>
        <topology evidence="1">Multi-pass membrane protein</topology>
    </subcellularLocation>
</comment>